<feature type="domain" description="GBD/FH3" evidence="3">
    <location>
        <begin position="53"/>
        <end position="418"/>
    </location>
</feature>
<reference evidence="5 6" key="1">
    <citation type="journal article" date="2018" name="Gigascience">
        <title>Genomes of trombidid mites reveal novel predicted allergens and laterally-transferred genes associated with secondary metabolism.</title>
        <authorList>
            <person name="Dong X."/>
            <person name="Chaisiri K."/>
            <person name="Xia D."/>
            <person name="Armstrong S.D."/>
            <person name="Fang Y."/>
            <person name="Donnelly M.J."/>
            <person name="Kadowaki T."/>
            <person name="McGarry J.W."/>
            <person name="Darby A.C."/>
            <person name="Makepeace B.L."/>
        </authorList>
    </citation>
    <scope>NUCLEOTIDE SEQUENCE [LARGE SCALE GENOMIC DNA]</scope>
    <source>
        <strain evidence="5">UoL-UT</strain>
    </source>
</reference>
<dbReference type="SUPFAM" id="SSF101447">
    <property type="entry name" value="Formin homology 2 domain (FH2 domain)"/>
    <property type="match status" value="1"/>
</dbReference>
<dbReference type="InterPro" id="IPR014768">
    <property type="entry name" value="GBD/FH3_dom"/>
</dbReference>
<dbReference type="InterPro" id="IPR011989">
    <property type="entry name" value="ARM-like"/>
</dbReference>
<dbReference type="GO" id="GO:0030866">
    <property type="term" value="P:cortical actin cytoskeleton organization"/>
    <property type="evidence" value="ECO:0007669"/>
    <property type="project" value="TreeGrafter"/>
</dbReference>
<dbReference type="GO" id="GO:0005856">
    <property type="term" value="C:cytoskeleton"/>
    <property type="evidence" value="ECO:0007669"/>
    <property type="project" value="TreeGrafter"/>
</dbReference>
<feature type="compositionally biased region" description="Pro residues" evidence="2">
    <location>
        <begin position="696"/>
        <end position="725"/>
    </location>
</feature>
<dbReference type="SUPFAM" id="SSF48371">
    <property type="entry name" value="ARM repeat"/>
    <property type="match status" value="1"/>
</dbReference>
<dbReference type="FunFam" id="1.25.10.10:FF:000056">
    <property type="entry name" value="FH1/FH2 domain-containing protein 3 isoform X1"/>
    <property type="match status" value="1"/>
</dbReference>
<dbReference type="Pfam" id="PF18382">
    <property type="entry name" value="Formin_GBD_N"/>
    <property type="match status" value="1"/>
</dbReference>
<dbReference type="InterPro" id="IPR015425">
    <property type="entry name" value="FH2_Formin"/>
</dbReference>
<dbReference type="PROSITE" id="PS51444">
    <property type="entry name" value="FH2"/>
    <property type="match status" value="1"/>
</dbReference>
<dbReference type="InterPro" id="IPR042201">
    <property type="entry name" value="FH2_Formin_sf"/>
</dbReference>
<organism evidence="5 6">
    <name type="scientific">Leptotrombidium deliense</name>
    <dbReference type="NCBI Taxonomy" id="299467"/>
    <lineage>
        <taxon>Eukaryota</taxon>
        <taxon>Metazoa</taxon>
        <taxon>Ecdysozoa</taxon>
        <taxon>Arthropoda</taxon>
        <taxon>Chelicerata</taxon>
        <taxon>Arachnida</taxon>
        <taxon>Acari</taxon>
        <taxon>Acariformes</taxon>
        <taxon>Trombidiformes</taxon>
        <taxon>Prostigmata</taxon>
        <taxon>Anystina</taxon>
        <taxon>Parasitengona</taxon>
        <taxon>Trombiculoidea</taxon>
        <taxon>Trombiculidae</taxon>
        <taxon>Leptotrombidium</taxon>
    </lineage>
</organism>
<dbReference type="Pfam" id="PF24959">
    <property type="entry name" value="FH3_FHOD1-3"/>
    <property type="match status" value="1"/>
</dbReference>
<dbReference type="Proteomes" id="UP000288716">
    <property type="component" value="Unassembled WGS sequence"/>
</dbReference>
<sequence>MALTCRVQYLNDIDPFAATTNFPEPPRPPTYTFNVNIPLINQITGVHRILKAPHRLDDCTLQLYKYQGGENAVESDCYGAYLDLESTIDEQAEDFDGFNDHRKNAIVLRTQLSVRVHAIIEKLLNSTGRELRRSLFSLKQIFQDDKDLVHEFVQNDGLACLIKVGSEADQNYQNYILRALGQVMLYVDGMNGVIVHNETIQWLYSLISSKFRLVVKTALKLLLVFVEYKDSNCRLLVDAVDVVDNERGVKTWFNIINLLNDKDCADMELLIFAMTLINKTLNGINDQDTYYDIVDSLEEQGMEKTIQYYLSKQGVESDLLKQFQIYETTLRQEDGDECFDTIAMDGQRSAPRKLKSSITNNNTERRKSRRHSLETFSTPKTVMKKHVSTDSLPSWQRKVLETTEQFNKRNTQLSQMNGNASHKTATTTVTKASNGSLITQTSGLHVDDITPGLRRRRERDARQRSLIKEQCDYNLKGQRASISSCSSADSYGSTSSGASSAYSLNSNEEKAPLIETINLVPSVDEINNNNNNRNQIRPNTLQTTTNGSVSIAEKKSWMLSMMYGKPQETEQNNNHLHQTIDAIKSPTSPKNWTPISNATSNVSPEQISGSSIGVKNIQERIMKSPQRDLKPQTAIVKSSSGKDLKSPQDYLQWEHLMNTLNRPLLINDLDFTDLKADDDNDIFQVSFEVRDGGGSPLPPPPPPPGLLGSAPPPPPPPVVVDSPPPPPMFFRSPIGYNARNENTPSPTPSYKSKKTVKLFWKEVKEEKSLLSRLKKKKTIWDEIKPVSVDTEKLEHLFENRSKELSNKKTQDGKKSEIVVLDAKRSNAINIGMTKLPPPRTIKTAILKMNSSIIGREGIEKILTQMMPTEEEKTKITEAQMANPDIPLGSAENFLLTLASITALEARLKLWAFRLDYDLMEKEIGEQLMDLKQSINEIESSDTFKLILATLLSVGNFLNGVHSKGFHIEYLSKVPEVKDTVHKHSLLHHLCHMVIEKYPNSGDLYSEFGSVTRASRVDFEEVAKNIAKLESDCKASWDYLKVIAKHDGSTQMKQKMSEFLADCAERIIVLGIIQRRVLNRFKKLLIYLGFS</sequence>
<gene>
    <name evidence="5" type="ORF">B4U80_00011</name>
</gene>
<dbReference type="InterPro" id="IPR041387">
    <property type="entry name" value="FHOD1_GBD_N"/>
</dbReference>
<dbReference type="GO" id="GO:0051015">
    <property type="term" value="F:actin filament binding"/>
    <property type="evidence" value="ECO:0007669"/>
    <property type="project" value="TreeGrafter"/>
</dbReference>
<evidence type="ECO:0000313" key="5">
    <source>
        <dbReference type="EMBL" id="RWS31642.1"/>
    </source>
</evidence>
<dbReference type="AlphaFoldDB" id="A0A443SVT1"/>
<dbReference type="InterPro" id="IPR016024">
    <property type="entry name" value="ARM-type_fold"/>
</dbReference>
<accession>A0A443SVT1</accession>
<dbReference type="SMART" id="SM00498">
    <property type="entry name" value="FH2"/>
    <property type="match status" value="1"/>
</dbReference>
<feature type="non-terminal residue" evidence="5">
    <location>
        <position position="1090"/>
    </location>
</feature>
<dbReference type="Pfam" id="PF02181">
    <property type="entry name" value="FH2"/>
    <property type="match status" value="1"/>
</dbReference>
<dbReference type="PANTHER" id="PTHR45920">
    <property type="entry name" value="FORMIN HOMOLOGY 2 DOMAIN CONTAINING, ISOFORM I"/>
    <property type="match status" value="1"/>
</dbReference>
<keyword evidence="1" id="KW-0009">Actin-binding</keyword>
<evidence type="ECO:0000313" key="6">
    <source>
        <dbReference type="Proteomes" id="UP000288716"/>
    </source>
</evidence>
<dbReference type="PANTHER" id="PTHR45920:SF4">
    <property type="entry name" value="FORMIN HOMOLOGY 2 DOMAIN CONTAINING, ISOFORM I"/>
    <property type="match status" value="1"/>
</dbReference>
<evidence type="ECO:0000256" key="1">
    <source>
        <dbReference type="ARBA" id="ARBA00023203"/>
    </source>
</evidence>
<protein>
    <submittedName>
        <fullName evidence="5">FH1/FH2 domain-containing protein 3-like isoform X3</fullName>
    </submittedName>
</protein>
<dbReference type="OrthoDB" id="9806920at2759"/>
<comment type="caution">
    <text evidence="5">The sequence shown here is derived from an EMBL/GenBank/DDBJ whole genome shotgun (WGS) entry which is preliminary data.</text>
</comment>
<dbReference type="EMBL" id="NCKV01000104">
    <property type="protein sequence ID" value="RWS31642.1"/>
    <property type="molecule type" value="Genomic_DNA"/>
</dbReference>
<dbReference type="PROSITE" id="PS51232">
    <property type="entry name" value="GBD_FH3"/>
    <property type="match status" value="1"/>
</dbReference>
<feature type="region of interest" description="Disordered" evidence="2">
    <location>
        <begin position="484"/>
        <end position="506"/>
    </location>
</feature>
<dbReference type="STRING" id="299467.A0A443SVT1"/>
<evidence type="ECO:0000259" key="4">
    <source>
        <dbReference type="PROSITE" id="PS51444"/>
    </source>
</evidence>
<dbReference type="InterPro" id="IPR056771">
    <property type="entry name" value="FH3_FHOD1-3-like"/>
</dbReference>
<feature type="domain" description="FH2" evidence="4">
    <location>
        <begin position="745"/>
        <end position="1090"/>
    </location>
</feature>
<proteinExistence type="predicted"/>
<feature type="region of interest" description="Disordered" evidence="2">
    <location>
        <begin position="625"/>
        <end position="645"/>
    </location>
</feature>
<keyword evidence="6" id="KW-1185">Reference proteome</keyword>
<feature type="region of interest" description="Disordered" evidence="2">
    <location>
        <begin position="688"/>
        <end position="725"/>
    </location>
</feature>
<dbReference type="VEuPathDB" id="VectorBase:LDEU000398"/>
<dbReference type="Gene3D" id="1.25.10.10">
    <property type="entry name" value="Leucine-rich Repeat Variant"/>
    <property type="match status" value="1"/>
</dbReference>
<evidence type="ECO:0000259" key="3">
    <source>
        <dbReference type="PROSITE" id="PS51232"/>
    </source>
</evidence>
<dbReference type="Gene3D" id="1.20.58.2220">
    <property type="entry name" value="Formin, FH2 domain"/>
    <property type="match status" value="1"/>
</dbReference>
<evidence type="ECO:0000256" key="2">
    <source>
        <dbReference type="SAM" id="MobiDB-lite"/>
    </source>
</evidence>
<feature type="region of interest" description="Disordered" evidence="2">
    <location>
        <begin position="350"/>
        <end position="373"/>
    </location>
</feature>
<name>A0A443SVT1_9ACAR</name>
<dbReference type="GO" id="GO:0005737">
    <property type="term" value="C:cytoplasm"/>
    <property type="evidence" value="ECO:0007669"/>
    <property type="project" value="TreeGrafter"/>
</dbReference>